<evidence type="ECO:0000259" key="1">
    <source>
        <dbReference type="Pfam" id="PF01370"/>
    </source>
</evidence>
<dbReference type="Pfam" id="PF01370">
    <property type="entry name" value="Epimerase"/>
    <property type="match status" value="1"/>
</dbReference>
<dbReference type="InterPro" id="IPR036291">
    <property type="entry name" value="NAD(P)-bd_dom_sf"/>
</dbReference>
<evidence type="ECO:0000313" key="2">
    <source>
        <dbReference type="EMBL" id="CAD9355836.1"/>
    </source>
</evidence>
<protein>
    <recommendedName>
        <fullName evidence="1">NAD-dependent epimerase/dehydratase domain-containing protein</fullName>
    </recommendedName>
</protein>
<gene>
    <name evidence="2" type="ORF">OSIN01602_LOCUS18135</name>
</gene>
<sequence>MMAGAPTGRVAITGALSFTGRYLATHLLNSAKASSVLNLSSRKKPISSHNLSENHLDKIASHELCFDDALGLTKALGGVDVLYCTYWIRFARDGDTHEKAADRCRVLFECAREAGVKKVVFSAHTGMSHEGFPYIDGKARACQHLRDLCASSSMKYAIVKPCGIFGDVPNESILFNNAAYVLRRTPLFILPRDGLPKFQPIHVQDMAQLMAEIGSGSIDTSGEELDAVGSDSPTGLELFRCLRDACGGSAMLCSVVPSYLPSRFVGALTKPLDWMTGDVLLDSDDLDLMYSGLTVADDPTDPRIKGRRGVLQWMKEHGPNLGRKYVSSIARYYYPRQQSQ</sequence>
<dbReference type="Gene3D" id="3.40.50.720">
    <property type="entry name" value="NAD(P)-binding Rossmann-like Domain"/>
    <property type="match status" value="1"/>
</dbReference>
<reference evidence="2" key="1">
    <citation type="submission" date="2021-01" db="EMBL/GenBank/DDBJ databases">
        <authorList>
            <person name="Corre E."/>
            <person name="Pelletier E."/>
            <person name="Niang G."/>
            <person name="Scheremetjew M."/>
            <person name="Finn R."/>
            <person name="Kale V."/>
            <person name="Holt S."/>
            <person name="Cochrane G."/>
            <person name="Meng A."/>
            <person name="Brown T."/>
            <person name="Cohen L."/>
        </authorList>
    </citation>
    <scope>NUCLEOTIDE SEQUENCE</scope>
    <source>
        <strain evidence="2">Grunow 1884</strain>
    </source>
</reference>
<dbReference type="SUPFAM" id="SSF51735">
    <property type="entry name" value="NAD(P)-binding Rossmann-fold domains"/>
    <property type="match status" value="1"/>
</dbReference>
<dbReference type="EMBL" id="HBGO01031522">
    <property type="protein sequence ID" value="CAD9355836.1"/>
    <property type="molecule type" value="Transcribed_RNA"/>
</dbReference>
<feature type="domain" description="NAD-dependent epimerase/dehydratase" evidence="1">
    <location>
        <begin position="10"/>
        <end position="211"/>
    </location>
</feature>
<name>A0A7S2ET71_TRICV</name>
<dbReference type="InterPro" id="IPR001509">
    <property type="entry name" value="Epimerase_deHydtase"/>
</dbReference>
<dbReference type="AlphaFoldDB" id="A0A7S2ET71"/>
<proteinExistence type="predicted"/>
<organism evidence="2">
    <name type="scientific">Trieres chinensis</name>
    <name type="common">Marine centric diatom</name>
    <name type="synonym">Odontella sinensis</name>
    <dbReference type="NCBI Taxonomy" id="1514140"/>
    <lineage>
        <taxon>Eukaryota</taxon>
        <taxon>Sar</taxon>
        <taxon>Stramenopiles</taxon>
        <taxon>Ochrophyta</taxon>
        <taxon>Bacillariophyta</taxon>
        <taxon>Mediophyceae</taxon>
        <taxon>Biddulphiophycidae</taxon>
        <taxon>Eupodiscales</taxon>
        <taxon>Parodontellaceae</taxon>
        <taxon>Trieres</taxon>
    </lineage>
</organism>
<accession>A0A7S2ET71</accession>